<dbReference type="InterPro" id="IPR002104">
    <property type="entry name" value="Integrase_catalytic"/>
</dbReference>
<gene>
    <name evidence="7" type="ORF">ACFP2T_34765</name>
</gene>
<keyword evidence="1" id="KW-0229">DNA integration</keyword>
<dbReference type="InterPro" id="IPR044068">
    <property type="entry name" value="CB"/>
</dbReference>
<reference evidence="8" key="1">
    <citation type="journal article" date="2019" name="Int. J. Syst. Evol. Microbiol.">
        <title>The Global Catalogue of Microorganisms (GCM) 10K type strain sequencing project: providing services to taxonomists for standard genome sequencing and annotation.</title>
        <authorList>
            <consortium name="The Broad Institute Genomics Platform"/>
            <consortium name="The Broad Institute Genome Sequencing Center for Infectious Disease"/>
            <person name="Wu L."/>
            <person name="Ma J."/>
        </authorList>
    </citation>
    <scope>NUCLEOTIDE SEQUENCE [LARGE SCALE GENOMIC DNA]</scope>
    <source>
        <strain evidence="8">ZS-35-S2</strain>
    </source>
</reference>
<dbReference type="PANTHER" id="PTHR30349:SF90">
    <property type="entry name" value="TYROSINE RECOMBINASE XERD"/>
    <property type="match status" value="1"/>
</dbReference>
<name>A0ABW1KHT0_9ACTN</name>
<dbReference type="InterPro" id="IPR004107">
    <property type="entry name" value="Integrase_SAM-like_N"/>
</dbReference>
<evidence type="ECO:0000259" key="6">
    <source>
        <dbReference type="PROSITE" id="PS51900"/>
    </source>
</evidence>
<dbReference type="SUPFAM" id="SSF56349">
    <property type="entry name" value="DNA breaking-rejoining enzymes"/>
    <property type="match status" value="1"/>
</dbReference>
<dbReference type="Gene3D" id="1.10.443.10">
    <property type="entry name" value="Intergrase catalytic core"/>
    <property type="match status" value="1"/>
</dbReference>
<feature type="domain" description="Tyr recombinase" evidence="5">
    <location>
        <begin position="223"/>
        <end position="403"/>
    </location>
</feature>
<evidence type="ECO:0000256" key="2">
    <source>
        <dbReference type="ARBA" id="ARBA00023125"/>
    </source>
</evidence>
<feature type="domain" description="Core-binding (CB)" evidence="6">
    <location>
        <begin position="17"/>
        <end position="101"/>
    </location>
</feature>
<dbReference type="PROSITE" id="PS51900">
    <property type="entry name" value="CB"/>
    <property type="match status" value="2"/>
</dbReference>
<evidence type="ECO:0000313" key="7">
    <source>
        <dbReference type="EMBL" id="MFC6021326.1"/>
    </source>
</evidence>
<sequence>MDAEDVRRRRRRIVVQGPLAPFADGLREDLARQGFSPDTIVDHAHRLADLSRWLVERGLATGELTTMVVREFQQERRSVGVRAGTSERALAPVLGYLRRLGAVPPPAAMAAVTPVDVLLSEYRRYLENERGLAAGTVKHYLRYARTFLTGLPGPLEEALPRLSAGQVIDFVRDWSTRRRSTALDMVTLPALRSLLRFLHLAGRVPSGLAGAVPAGRGRPRNLARPRAAGRGQVRAVLAGCDRGSAVGRRDYAILLTLARLAVRGGEVARLELTDIDWRAGELTVHGKGGRIDVLPLPADVGAAIADYLLHTRPATAARNVFITVKAPFTGLATSSVTVLVGAACARAGVSRFGPHGMRHAAACDLLAAGASMEEIGQLLRHAQQRTTAIYARLDQARLAELARPCPQGAPR</sequence>
<evidence type="ECO:0000256" key="1">
    <source>
        <dbReference type="ARBA" id="ARBA00022908"/>
    </source>
</evidence>
<comment type="caution">
    <text evidence="7">The sequence shown here is derived from an EMBL/GenBank/DDBJ whole genome shotgun (WGS) entry which is preliminary data.</text>
</comment>
<accession>A0ABW1KHT0</accession>
<evidence type="ECO:0000259" key="5">
    <source>
        <dbReference type="PROSITE" id="PS51898"/>
    </source>
</evidence>
<dbReference type="InterPro" id="IPR010998">
    <property type="entry name" value="Integrase_recombinase_N"/>
</dbReference>
<dbReference type="InterPro" id="IPR050090">
    <property type="entry name" value="Tyrosine_recombinase_XerCD"/>
</dbReference>
<dbReference type="PANTHER" id="PTHR30349">
    <property type="entry name" value="PHAGE INTEGRASE-RELATED"/>
    <property type="match status" value="1"/>
</dbReference>
<dbReference type="Proteomes" id="UP001596203">
    <property type="component" value="Unassembled WGS sequence"/>
</dbReference>
<dbReference type="EMBL" id="JBHSPR010000041">
    <property type="protein sequence ID" value="MFC6021326.1"/>
    <property type="molecule type" value="Genomic_DNA"/>
</dbReference>
<organism evidence="7 8">
    <name type="scientific">Plantactinospora solaniradicis</name>
    <dbReference type="NCBI Taxonomy" id="1723736"/>
    <lineage>
        <taxon>Bacteria</taxon>
        <taxon>Bacillati</taxon>
        <taxon>Actinomycetota</taxon>
        <taxon>Actinomycetes</taxon>
        <taxon>Micromonosporales</taxon>
        <taxon>Micromonosporaceae</taxon>
        <taxon>Plantactinospora</taxon>
    </lineage>
</organism>
<proteinExistence type="predicted"/>
<dbReference type="Gene3D" id="1.10.150.130">
    <property type="match status" value="1"/>
</dbReference>
<dbReference type="InterPro" id="IPR011010">
    <property type="entry name" value="DNA_brk_join_enz"/>
</dbReference>
<dbReference type="Pfam" id="PF00589">
    <property type="entry name" value="Phage_integrase"/>
    <property type="match status" value="1"/>
</dbReference>
<keyword evidence="3" id="KW-0233">DNA recombination</keyword>
<keyword evidence="8" id="KW-1185">Reference proteome</keyword>
<dbReference type="PROSITE" id="PS51898">
    <property type="entry name" value="TYR_RECOMBINASE"/>
    <property type="match status" value="1"/>
</dbReference>
<feature type="domain" description="Core-binding (CB)" evidence="6">
    <location>
        <begin position="113"/>
        <end position="199"/>
    </location>
</feature>
<evidence type="ECO:0000256" key="4">
    <source>
        <dbReference type="PROSITE-ProRule" id="PRU01248"/>
    </source>
</evidence>
<evidence type="ECO:0000256" key="3">
    <source>
        <dbReference type="ARBA" id="ARBA00023172"/>
    </source>
</evidence>
<dbReference type="InterPro" id="IPR013762">
    <property type="entry name" value="Integrase-like_cat_sf"/>
</dbReference>
<protein>
    <submittedName>
        <fullName evidence="7">Tyrosine-type recombinase/integrase</fullName>
    </submittedName>
</protein>
<dbReference type="Pfam" id="PF02899">
    <property type="entry name" value="Phage_int_SAM_1"/>
    <property type="match status" value="1"/>
</dbReference>
<evidence type="ECO:0000313" key="8">
    <source>
        <dbReference type="Proteomes" id="UP001596203"/>
    </source>
</evidence>
<keyword evidence="2 4" id="KW-0238">DNA-binding</keyword>